<dbReference type="Gene3D" id="3.90.1150.10">
    <property type="entry name" value="Aspartate Aminotransferase, domain 1"/>
    <property type="match status" value="1"/>
</dbReference>
<feature type="binding site" evidence="4">
    <location>
        <begin position="128"/>
        <end position="131"/>
    </location>
    <ligand>
        <name>pyridoxal 5'-phosphate</name>
        <dbReference type="ChEBI" id="CHEBI:597326"/>
    </ligand>
</feature>
<dbReference type="PANTHER" id="PTHR14084">
    <property type="entry name" value="KYNURENINASE"/>
    <property type="match status" value="1"/>
</dbReference>
<comment type="pathway">
    <text evidence="4 6">Amino-acid degradation; L-kynurenine degradation; L-alanine and anthranilate from L-kynurenine: step 1/1.</text>
</comment>
<gene>
    <name evidence="4" type="primary">kynU</name>
    <name evidence="7" type="ORF">NX02_10205</name>
</gene>
<dbReference type="GO" id="GO:0019805">
    <property type="term" value="P:quinolinate biosynthetic process"/>
    <property type="evidence" value="ECO:0007669"/>
    <property type="project" value="UniProtKB-UniRule"/>
</dbReference>
<evidence type="ECO:0000256" key="6">
    <source>
        <dbReference type="PIRNR" id="PIRNR038800"/>
    </source>
</evidence>
<dbReference type="HOGENOM" id="CLU_003433_4_1_5"/>
<dbReference type="UniPathway" id="UPA00334">
    <property type="reaction ID" value="UER00455"/>
</dbReference>
<dbReference type="Gene3D" id="3.40.640.10">
    <property type="entry name" value="Type I PLP-dependent aspartate aminotransferase-like (Major domain)"/>
    <property type="match status" value="1"/>
</dbReference>
<feature type="binding site" evidence="4">
    <location>
        <position position="222"/>
    </location>
    <ligand>
        <name>pyridoxal 5'-phosphate</name>
        <dbReference type="ChEBI" id="CHEBI:597326"/>
    </ligand>
</feature>
<feature type="binding site" evidence="4">
    <location>
        <position position="101"/>
    </location>
    <ligand>
        <name>pyridoxal 5'-phosphate</name>
        <dbReference type="ChEBI" id="CHEBI:597326"/>
    </ligand>
</feature>
<dbReference type="Pfam" id="PF22580">
    <property type="entry name" value="KYNU_C"/>
    <property type="match status" value="1"/>
</dbReference>
<dbReference type="InterPro" id="IPR010111">
    <property type="entry name" value="Kynureninase"/>
</dbReference>
<dbReference type="AlphaFoldDB" id="W0ABR2"/>
<dbReference type="PATRIC" id="fig|1123269.5.peg.1978"/>
<dbReference type="InterPro" id="IPR015422">
    <property type="entry name" value="PyrdxlP-dep_Trfase_small"/>
</dbReference>
<evidence type="ECO:0000256" key="5">
    <source>
        <dbReference type="NCBIfam" id="TIGR01814"/>
    </source>
</evidence>
<dbReference type="STRING" id="1123269.NX02_10205"/>
<keyword evidence="3 4" id="KW-0663">Pyridoxal phosphate</keyword>
<comment type="subunit">
    <text evidence="4 6">Homodimer.</text>
</comment>
<dbReference type="PIRSF" id="PIRSF038800">
    <property type="entry name" value="KYNU"/>
    <property type="match status" value="1"/>
</dbReference>
<feature type="modified residue" description="N6-(pyridoxal phosphate)lysine" evidence="4">
    <location>
        <position position="223"/>
    </location>
</feature>
<comment type="pathway">
    <text evidence="4 6">Cofactor biosynthesis; NAD(+) biosynthesis; quinolinate from L-kynurenine: step 2/3.</text>
</comment>
<dbReference type="KEGG" id="ssan:NX02_10205"/>
<dbReference type="GO" id="GO:0097053">
    <property type="term" value="P:L-kynurenine catabolic process"/>
    <property type="evidence" value="ECO:0007669"/>
    <property type="project" value="UniProtKB-UniRule"/>
</dbReference>
<comment type="similarity">
    <text evidence="4 6">Belongs to the kynureninase family.</text>
</comment>
<dbReference type="EMBL" id="CP006644">
    <property type="protein sequence ID" value="AHE53758.1"/>
    <property type="molecule type" value="Genomic_DNA"/>
</dbReference>
<feature type="binding site" evidence="4">
    <location>
        <position position="100"/>
    </location>
    <ligand>
        <name>pyridoxal 5'-phosphate</name>
        <dbReference type="ChEBI" id="CHEBI:597326"/>
    </ligand>
</feature>
<dbReference type="UniPathway" id="UPA00253">
    <property type="reaction ID" value="UER00329"/>
</dbReference>
<dbReference type="HAMAP" id="MF_01970">
    <property type="entry name" value="Kynureninase"/>
    <property type="match status" value="1"/>
</dbReference>
<evidence type="ECO:0000256" key="4">
    <source>
        <dbReference type="HAMAP-Rule" id="MF_01970"/>
    </source>
</evidence>
<dbReference type="GO" id="GO:0030170">
    <property type="term" value="F:pyridoxal phosphate binding"/>
    <property type="evidence" value="ECO:0007669"/>
    <property type="project" value="UniProtKB-UniRule"/>
</dbReference>
<dbReference type="OrthoDB" id="9812626at2"/>
<dbReference type="PANTHER" id="PTHR14084:SF0">
    <property type="entry name" value="KYNURENINASE"/>
    <property type="match status" value="1"/>
</dbReference>
<dbReference type="GO" id="GO:0043420">
    <property type="term" value="P:anthranilate metabolic process"/>
    <property type="evidence" value="ECO:0007669"/>
    <property type="project" value="TreeGrafter"/>
</dbReference>
<sequence>MTAFPTLDEARALDAADPLRDRRADFTLPEGVIYLDGNSLGALPRRTAGAVADLVTRQWGEHLIASWNMHGWIDAPARLGARIATLVGAASHEVIVADSTSANIFKLAVAACRARPGRRTILSEPGNFPTDLYVASGVAATVGVELRIAAPEALVDAIDDDTAVVLLTHVHYKSGHRHDMAAITVAAQARGALTLWDLSHSAGAVAVDLNGSNADLAVGCGYKYLNGGPGAPAFLFVAERHHGLLESPLSGWMGHAAPFAFDDAYAPAPGIRRFLCGTPPIVAMAALEAGIACFDDVAMADLEAKSAALCDLFIAGVESRCAGHGFTLITPRDAGRRGSHVSVAHDQAFPICQALIAHGVVGDFRAPDVLRMGFTPLYTRFEDVWRAVEILGDVMERRAWDDPQFRVRGAVT</sequence>
<dbReference type="RefSeq" id="WP_025291988.1">
    <property type="nucleotide sequence ID" value="NZ_CP006644.1"/>
</dbReference>
<name>W0ABR2_9SPHN</name>
<keyword evidence="1 4" id="KW-0662">Pyridine nucleotide biosynthesis</keyword>
<feature type="binding site" evidence="4">
    <location>
        <position position="200"/>
    </location>
    <ligand>
        <name>pyridoxal 5'-phosphate</name>
        <dbReference type="ChEBI" id="CHEBI:597326"/>
    </ligand>
</feature>
<protein>
    <recommendedName>
        <fullName evidence="4 5">Kynureninase</fullName>
        <ecNumber evidence="4 5">3.7.1.3</ecNumber>
    </recommendedName>
    <alternativeName>
        <fullName evidence="4">L-kynurenine hydrolase</fullName>
    </alternativeName>
</protein>
<dbReference type="InterPro" id="IPR015421">
    <property type="entry name" value="PyrdxlP-dep_Trfase_major"/>
</dbReference>
<dbReference type="eggNOG" id="COG3844">
    <property type="taxonomic scope" value="Bacteria"/>
</dbReference>
<dbReference type="Proteomes" id="UP000018851">
    <property type="component" value="Chromosome"/>
</dbReference>
<comment type="catalytic activity">
    <reaction evidence="4 6">
        <text>L-kynurenine + H2O = anthranilate + L-alanine + H(+)</text>
        <dbReference type="Rhea" id="RHEA:16813"/>
        <dbReference type="ChEBI" id="CHEBI:15377"/>
        <dbReference type="ChEBI" id="CHEBI:15378"/>
        <dbReference type="ChEBI" id="CHEBI:16567"/>
        <dbReference type="ChEBI" id="CHEBI:57959"/>
        <dbReference type="ChEBI" id="CHEBI:57972"/>
        <dbReference type="EC" id="3.7.1.3"/>
    </reaction>
</comment>
<feature type="binding site" evidence="4">
    <location>
        <position position="278"/>
    </location>
    <ligand>
        <name>pyridoxal 5'-phosphate</name>
        <dbReference type="ChEBI" id="CHEBI:597326"/>
    </ligand>
</feature>
<feature type="binding site" evidence="4">
    <location>
        <position position="168"/>
    </location>
    <ligand>
        <name>pyridoxal 5'-phosphate</name>
        <dbReference type="ChEBI" id="CHEBI:597326"/>
    </ligand>
</feature>
<evidence type="ECO:0000256" key="2">
    <source>
        <dbReference type="ARBA" id="ARBA00022801"/>
    </source>
</evidence>
<dbReference type="EC" id="3.7.1.3" evidence="4 5"/>
<dbReference type="SUPFAM" id="SSF53383">
    <property type="entry name" value="PLP-dependent transferases"/>
    <property type="match status" value="1"/>
</dbReference>
<organism evidence="7 8">
    <name type="scientific">Sphingomonas sanxanigenens DSM 19645 = NX02</name>
    <dbReference type="NCBI Taxonomy" id="1123269"/>
    <lineage>
        <taxon>Bacteria</taxon>
        <taxon>Pseudomonadati</taxon>
        <taxon>Pseudomonadota</taxon>
        <taxon>Alphaproteobacteria</taxon>
        <taxon>Sphingomonadales</taxon>
        <taxon>Sphingomonadaceae</taxon>
        <taxon>Sphingomonas</taxon>
    </lineage>
</organism>
<dbReference type="GO" id="GO:0030429">
    <property type="term" value="F:kynureninase activity"/>
    <property type="evidence" value="ECO:0007669"/>
    <property type="project" value="UniProtKB-UniRule"/>
</dbReference>
<evidence type="ECO:0000256" key="3">
    <source>
        <dbReference type="ARBA" id="ARBA00022898"/>
    </source>
</evidence>
<dbReference type="GO" id="GO:0009435">
    <property type="term" value="P:NAD+ biosynthetic process"/>
    <property type="evidence" value="ECO:0007669"/>
    <property type="project" value="UniProtKB-UniRule"/>
</dbReference>
<proteinExistence type="inferred from homology"/>
<dbReference type="GO" id="GO:0005737">
    <property type="term" value="C:cytoplasm"/>
    <property type="evidence" value="ECO:0007669"/>
    <property type="project" value="UniProtKB-UniRule"/>
</dbReference>
<dbReference type="GO" id="GO:0019441">
    <property type="term" value="P:L-tryptophan catabolic process to kynurenine"/>
    <property type="evidence" value="ECO:0007669"/>
    <property type="project" value="TreeGrafter"/>
</dbReference>
<evidence type="ECO:0000313" key="7">
    <source>
        <dbReference type="EMBL" id="AHE53758.1"/>
    </source>
</evidence>
<accession>W0ABR2</accession>
<feature type="binding site" evidence="4">
    <location>
        <position position="252"/>
    </location>
    <ligand>
        <name>pyridoxal 5'-phosphate</name>
        <dbReference type="ChEBI" id="CHEBI:597326"/>
    </ligand>
</feature>
<keyword evidence="2 4" id="KW-0378">Hydrolase</keyword>
<dbReference type="InterPro" id="IPR015424">
    <property type="entry name" value="PyrdxlP-dep_Trfase"/>
</dbReference>
<keyword evidence="8" id="KW-1185">Reference proteome</keyword>
<comment type="function">
    <text evidence="4 6">Catalyzes the cleavage of L-kynurenine (L-Kyn) and L-3-hydroxykynurenine (L-3OHKyn) into anthranilic acid (AA) and 3-hydroxyanthranilic acid (3-OHAA), respectively.</text>
</comment>
<evidence type="ECO:0000256" key="1">
    <source>
        <dbReference type="ARBA" id="ARBA00022642"/>
    </source>
</evidence>
<feature type="binding site" evidence="4">
    <location>
        <position position="197"/>
    </location>
    <ligand>
        <name>pyridoxal 5'-phosphate</name>
        <dbReference type="ChEBI" id="CHEBI:597326"/>
    </ligand>
</feature>
<dbReference type="NCBIfam" id="TIGR01814">
    <property type="entry name" value="kynureninase"/>
    <property type="match status" value="1"/>
</dbReference>
<reference evidence="7 8" key="1">
    <citation type="submission" date="2013-07" db="EMBL/GenBank/DDBJ databases">
        <title>Completed genome of Sphingomonas sanxanigenens NX02.</title>
        <authorList>
            <person name="Ma T."/>
            <person name="Huang H."/>
            <person name="Wu M."/>
            <person name="Li X."/>
            <person name="Li G."/>
        </authorList>
    </citation>
    <scope>NUCLEOTIDE SEQUENCE [LARGE SCALE GENOMIC DNA]</scope>
    <source>
        <strain evidence="7 8">NX02</strain>
    </source>
</reference>
<evidence type="ECO:0000313" key="8">
    <source>
        <dbReference type="Proteomes" id="UP000018851"/>
    </source>
</evidence>
<comment type="cofactor">
    <cofactor evidence="4 6">
        <name>pyridoxal 5'-phosphate</name>
        <dbReference type="ChEBI" id="CHEBI:597326"/>
    </cofactor>
</comment>
<comment type="catalytic activity">
    <reaction evidence="6">
        <text>3-hydroxy-L-kynurenine + H2O = 3-hydroxyanthranilate + L-alanine + H(+)</text>
        <dbReference type="Rhea" id="RHEA:25143"/>
        <dbReference type="ChEBI" id="CHEBI:15377"/>
        <dbReference type="ChEBI" id="CHEBI:15378"/>
        <dbReference type="ChEBI" id="CHEBI:36559"/>
        <dbReference type="ChEBI" id="CHEBI:57972"/>
        <dbReference type="ChEBI" id="CHEBI:58125"/>
        <dbReference type="EC" id="3.7.1.3"/>
    </reaction>
</comment>